<dbReference type="PANTHER" id="PTHR47071">
    <property type="entry name" value="PROTEIN TRM32"/>
    <property type="match status" value="1"/>
</dbReference>
<dbReference type="InterPro" id="IPR025486">
    <property type="entry name" value="DUF4378"/>
</dbReference>
<keyword evidence="3" id="KW-1185">Reference proteome</keyword>
<dbReference type="Proteomes" id="UP000030748">
    <property type="component" value="Unassembled WGS sequence"/>
</dbReference>
<reference evidence="2 3" key="1">
    <citation type="journal article" date="2013" name="Proc. Natl. Acad. Sci. U.S.A.">
        <title>Fine-scale variation in meiotic recombination in Mimulus inferred from population shotgun sequencing.</title>
        <authorList>
            <person name="Hellsten U."/>
            <person name="Wright K.M."/>
            <person name="Jenkins J."/>
            <person name="Shu S."/>
            <person name="Yuan Y."/>
            <person name="Wessler S.R."/>
            <person name="Schmutz J."/>
            <person name="Willis J.H."/>
            <person name="Rokhsar D.S."/>
        </authorList>
    </citation>
    <scope>NUCLEOTIDE SEQUENCE [LARGE SCALE GENOMIC DNA]</scope>
    <source>
        <strain evidence="3">cv. DUN x IM62</strain>
    </source>
</reference>
<evidence type="ECO:0000313" key="2">
    <source>
        <dbReference type="EMBL" id="EYU18963.1"/>
    </source>
</evidence>
<dbReference type="PANTHER" id="PTHR47071:SF2">
    <property type="entry name" value="PROTEIN TRM32"/>
    <property type="match status" value="1"/>
</dbReference>
<dbReference type="Pfam" id="PF14309">
    <property type="entry name" value="DUF4378"/>
    <property type="match status" value="1"/>
</dbReference>
<dbReference type="AlphaFoldDB" id="A0A022PVY8"/>
<name>A0A022PVY8_ERYGU</name>
<dbReference type="STRING" id="4155.A0A022PVY8"/>
<evidence type="ECO:0000313" key="3">
    <source>
        <dbReference type="Proteomes" id="UP000030748"/>
    </source>
</evidence>
<organism evidence="2 3">
    <name type="scientific">Erythranthe guttata</name>
    <name type="common">Yellow monkey flower</name>
    <name type="synonym">Mimulus guttatus</name>
    <dbReference type="NCBI Taxonomy" id="4155"/>
    <lineage>
        <taxon>Eukaryota</taxon>
        <taxon>Viridiplantae</taxon>
        <taxon>Streptophyta</taxon>
        <taxon>Embryophyta</taxon>
        <taxon>Tracheophyta</taxon>
        <taxon>Spermatophyta</taxon>
        <taxon>Magnoliopsida</taxon>
        <taxon>eudicotyledons</taxon>
        <taxon>Gunneridae</taxon>
        <taxon>Pentapetalae</taxon>
        <taxon>asterids</taxon>
        <taxon>lamiids</taxon>
        <taxon>Lamiales</taxon>
        <taxon>Phrymaceae</taxon>
        <taxon>Erythranthe</taxon>
    </lineage>
</organism>
<sequence length="573" mass="66213">MGKHFWMKHLDSQSQDKQPGCMSGLVHVLDYHLWHSNVRKMIRHRKYDETHNRDAEQLLEEIETPYLVSSLRIVFFFFRGKRPRANKKRSLKSRLKRFITDEDSQGVAFKSKNLERTYSIHHLESLDKLRSDWKHPIIFFPRNVENRDEEIQTKAAASEEGTEDVVEIFKVDKELLIKHLEHSDKAVINFSRSALGLNTEESKKFGKSRSFPVAELSRGIKMLKPVTLESKQTEVWSTRAPLLNGVLGEKEITIEPKNAMGEKLDENVRKNSHYRSSSLNESLDKYARLFENSFPADAKLNASKSLRLTSEYVHAPVYFQRIRSASLVDSYYSNSNFDVFGEDSLGNDSVVTVKDSENLSCLQETECHAAQFPICEGSENESIIQTRQPLEKEEISSDIKKKNNSPDSYYARQLLDISGIEMDPTEMTWHASDQPLGPQLFEQVETRWPHEQEELNGLPDFNGCWHHKMVFDLVNEVLIELYDVSLPYCPKALSSSCYVRPFPLGDRVVDDVIKTVGSFLNLKPDEMESYDLIVGRDFGRDRMWMNLQVETECVALDIEDMIFDEMLDDVIFS</sequence>
<dbReference type="eggNOG" id="ENOG502RSQC">
    <property type="taxonomic scope" value="Eukaryota"/>
</dbReference>
<gene>
    <name evidence="2" type="ORF">MIMGU_mgv1a024462mg</name>
</gene>
<dbReference type="InterPro" id="IPR044257">
    <property type="entry name" value="TRM32-like"/>
</dbReference>
<accession>A0A022PVY8</accession>
<dbReference type="EMBL" id="KI632313">
    <property type="protein sequence ID" value="EYU18963.1"/>
    <property type="molecule type" value="Genomic_DNA"/>
</dbReference>
<proteinExistence type="predicted"/>
<evidence type="ECO:0000259" key="1">
    <source>
        <dbReference type="Pfam" id="PF14309"/>
    </source>
</evidence>
<protein>
    <recommendedName>
        <fullName evidence="1">DUF4378 domain-containing protein</fullName>
    </recommendedName>
</protein>
<feature type="domain" description="DUF4378" evidence="1">
    <location>
        <begin position="410"/>
        <end position="569"/>
    </location>
</feature>